<feature type="coiled-coil region" evidence="2">
    <location>
        <begin position="613"/>
        <end position="640"/>
    </location>
</feature>
<dbReference type="SMART" id="SM00382">
    <property type="entry name" value="AAA"/>
    <property type="match status" value="1"/>
</dbReference>
<keyword evidence="2" id="KW-0175">Coiled coil</keyword>
<dbReference type="GO" id="GO:0004222">
    <property type="term" value="F:metalloendopeptidase activity"/>
    <property type="evidence" value="ECO:0007669"/>
    <property type="project" value="InterPro"/>
</dbReference>
<dbReference type="GO" id="GO:0030163">
    <property type="term" value="P:protein catabolic process"/>
    <property type="evidence" value="ECO:0007669"/>
    <property type="project" value="TreeGrafter"/>
</dbReference>
<evidence type="ECO:0000313" key="6">
    <source>
        <dbReference type="EMBL" id="BCE17815.1"/>
    </source>
</evidence>
<dbReference type="InterPro" id="IPR027417">
    <property type="entry name" value="P-loop_NTPase"/>
</dbReference>
<dbReference type="PROSITE" id="PS00674">
    <property type="entry name" value="AAA"/>
    <property type="match status" value="1"/>
</dbReference>
<dbReference type="PANTHER" id="PTHR23076">
    <property type="entry name" value="METALLOPROTEASE M41 FTSH"/>
    <property type="match status" value="1"/>
</dbReference>
<feature type="transmembrane region" description="Helical" evidence="4">
    <location>
        <begin position="92"/>
        <end position="112"/>
    </location>
</feature>
<dbReference type="AlphaFoldDB" id="A0A809WSP1"/>
<dbReference type="GO" id="GO:0005886">
    <property type="term" value="C:plasma membrane"/>
    <property type="evidence" value="ECO:0007669"/>
    <property type="project" value="TreeGrafter"/>
</dbReference>
<feature type="region of interest" description="Disordered" evidence="3">
    <location>
        <begin position="672"/>
        <end position="699"/>
    </location>
</feature>
<organism evidence="6">
    <name type="scientific">Bradyrhizobium diazoefficiens</name>
    <dbReference type="NCBI Taxonomy" id="1355477"/>
    <lineage>
        <taxon>Bacteria</taxon>
        <taxon>Pseudomonadati</taxon>
        <taxon>Pseudomonadota</taxon>
        <taxon>Alphaproteobacteria</taxon>
        <taxon>Hyphomicrobiales</taxon>
        <taxon>Nitrobacteraceae</taxon>
        <taxon>Bradyrhizobium</taxon>
    </lineage>
</organism>
<dbReference type="InterPro" id="IPR037219">
    <property type="entry name" value="Peptidase_M41-like"/>
</dbReference>
<dbReference type="InterPro" id="IPR003960">
    <property type="entry name" value="ATPase_AAA_CS"/>
</dbReference>
<dbReference type="GO" id="GO:0004176">
    <property type="term" value="F:ATP-dependent peptidase activity"/>
    <property type="evidence" value="ECO:0007669"/>
    <property type="project" value="InterPro"/>
</dbReference>
<protein>
    <recommendedName>
        <fullName evidence="5">AAA+ ATPase domain-containing protein</fullName>
    </recommendedName>
</protein>
<evidence type="ECO:0000259" key="5">
    <source>
        <dbReference type="SMART" id="SM00382"/>
    </source>
</evidence>
<dbReference type="Gene3D" id="3.40.50.300">
    <property type="entry name" value="P-loop containing nucleotide triphosphate hydrolases"/>
    <property type="match status" value="1"/>
</dbReference>
<dbReference type="SUPFAM" id="SSF52540">
    <property type="entry name" value="P-loop containing nucleoside triphosphate hydrolases"/>
    <property type="match status" value="1"/>
</dbReference>
<comment type="similarity">
    <text evidence="1">Belongs to the AAA ATPase family.</text>
</comment>
<evidence type="ECO:0000256" key="4">
    <source>
        <dbReference type="SAM" id="Phobius"/>
    </source>
</evidence>
<evidence type="ECO:0000256" key="2">
    <source>
        <dbReference type="SAM" id="Coils"/>
    </source>
</evidence>
<dbReference type="SUPFAM" id="SSF140990">
    <property type="entry name" value="FtsH protease domain-like"/>
    <property type="match status" value="1"/>
</dbReference>
<sequence>MKKTKKKNRGKSEPERITFSLARKRLSDLRAGSAEAEPQTDAGTGDGKDEKDSEAARRSAAHRGNAAALIVEAMFEAAVPARLRRRLMHGKALAAVVVVPGAAWVAPAAAFFKSTYGSRWIVHARDAADRKKDASFGSDDAARDLSKGFCVVGIAADPRLLPASLQSAADIVVSIAPPDGAVLRKAISRFCRRSPGELDRGIAAGLDLAEIVAAFRPGKGPSEIVRRLKAARSSRSAPTDRVPDLVGAIEYGEARTWGLALARDIADFRAGRIAWRDVDHGVCLHSPPGMGKTLFAQVLAKACGVPLVVTSVGAWFANGPGYLDSVIKEMRASFAAARALASPCAILFLDEIDALPDRATLSPRGRDWWMPVVTDALTLLDSAVSGRDGVVVIGATNAIDRVDDAILRPGRLEKTVEVPRPDADGALNILRFHLDGDAPGDLSALGPVLAGRTGAEIMHVVRSARRAARHAGRALNLGDLERAVLPVEEVAPARLFRMSVHEAAHAVVALKLRIGTVRHVALRRSGLSAGQTVVLLDEADLTTRRVIEDRTVASLSGRAAEILFCGSSSMGSGGDPASDVGSATIDLAAVHASFAMGDRILYRAAGADLLHQLAADRELRERVEADLRRLEARAARLVAANGAAILALAKRLAASRFVGGDKIVAIVRAHPGRAPADHPRRGRSAAPRPNPWKSGRRTA</sequence>
<gene>
    <name evidence="6" type="ORF">XF1B_04960</name>
</gene>
<evidence type="ECO:0000256" key="1">
    <source>
        <dbReference type="RuleBase" id="RU003651"/>
    </source>
</evidence>
<dbReference type="GO" id="GO:0006508">
    <property type="term" value="P:proteolysis"/>
    <property type="evidence" value="ECO:0007669"/>
    <property type="project" value="InterPro"/>
</dbReference>
<dbReference type="Gene3D" id="1.20.58.760">
    <property type="entry name" value="Peptidase M41"/>
    <property type="match status" value="1"/>
</dbReference>
<dbReference type="GO" id="GO:0016887">
    <property type="term" value="F:ATP hydrolysis activity"/>
    <property type="evidence" value="ECO:0007669"/>
    <property type="project" value="InterPro"/>
</dbReference>
<dbReference type="InterPro" id="IPR003593">
    <property type="entry name" value="AAA+_ATPase"/>
</dbReference>
<dbReference type="GO" id="GO:0005524">
    <property type="term" value="F:ATP binding"/>
    <property type="evidence" value="ECO:0007669"/>
    <property type="project" value="UniProtKB-KW"/>
</dbReference>
<keyword evidence="1" id="KW-0067">ATP-binding</keyword>
<keyword evidence="4" id="KW-1133">Transmembrane helix</keyword>
<feature type="region of interest" description="Disordered" evidence="3">
    <location>
        <begin position="1"/>
        <end position="59"/>
    </location>
</feature>
<reference evidence="6" key="1">
    <citation type="submission" date="2020-05" db="EMBL/GenBank/DDBJ databases">
        <title>Complete genome sequence of Bradyrhizobium diazoefficiens XF1 isolated from soybean nodule.</title>
        <authorList>
            <person name="Noda R."/>
            <person name="Kakizaki K."/>
            <person name="Minamisawa K."/>
        </authorList>
    </citation>
    <scope>NUCLEOTIDE SEQUENCE</scope>
    <source>
        <strain evidence="6">XF1</strain>
    </source>
</reference>
<keyword evidence="4" id="KW-0472">Membrane</keyword>
<feature type="compositionally biased region" description="Basic and acidic residues" evidence="3">
    <location>
        <begin position="46"/>
        <end position="57"/>
    </location>
</feature>
<keyword evidence="1" id="KW-0547">Nucleotide-binding</keyword>
<keyword evidence="4" id="KW-0812">Transmembrane</keyword>
<dbReference type="InterPro" id="IPR003959">
    <property type="entry name" value="ATPase_AAA_core"/>
</dbReference>
<dbReference type="Gene3D" id="1.10.8.60">
    <property type="match status" value="1"/>
</dbReference>
<evidence type="ECO:0000256" key="3">
    <source>
        <dbReference type="SAM" id="MobiDB-lite"/>
    </source>
</evidence>
<accession>A0A809WSP1</accession>
<feature type="domain" description="AAA+ ATPase" evidence="5">
    <location>
        <begin position="278"/>
        <end position="422"/>
    </location>
</feature>
<dbReference type="Pfam" id="PF00004">
    <property type="entry name" value="AAA"/>
    <property type="match status" value="1"/>
</dbReference>
<dbReference type="PANTHER" id="PTHR23076:SF97">
    <property type="entry name" value="ATP-DEPENDENT ZINC METALLOPROTEASE YME1L1"/>
    <property type="match status" value="1"/>
</dbReference>
<proteinExistence type="inferred from homology"/>
<dbReference type="CDD" id="cd19481">
    <property type="entry name" value="RecA-like_protease"/>
    <property type="match status" value="1"/>
</dbReference>
<name>A0A809WSP1_9BRAD</name>
<dbReference type="EMBL" id="AP023091">
    <property type="protein sequence ID" value="BCE17815.1"/>
    <property type="molecule type" value="Genomic_DNA"/>
</dbReference>